<dbReference type="EMBL" id="UOFP01000019">
    <property type="protein sequence ID" value="VAW83975.1"/>
    <property type="molecule type" value="Genomic_DNA"/>
</dbReference>
<dbReference type="InterPro" id="IPR046947">
    <property type="entry name" value="LytR-like"/>
</dbReference>
<evidence type="ECO:0008006" key="4">
    <source>
        <dbReference type="Google" id="ProtNLM"/>
    </source>
</evidence>
<dbReference type="AlphaFoldDB" id="A0A3B0YSV0"/>
<dbReference type="InterPro" id="IPR007492">
    <property type="entry name" value="LytTR_DNA-bd_dom"/>
</dbReference>
<feature type="domain" description="Response regulatory" evidence="1">
    <location>
        <begin position="4"/>
        <end position="116"/>
    </location>
</feature>
<dbReference type="PROSITE" id="PS50930">
    <property type="entry name" value="HTH_LYTTR"/>
    <property type="match status" value="1"/>
</dbReference>
<dbReference type="Pfam" id="PF00072">
    <property type="entry name" value="Response_reg"/>
    <property type="match status" value="1"/>
</dbReference>
<dbReference type="Pfam" id="PF04397">
    <property type="entry name" value="LytTR"/>
    <property type="match status" value="1"/>
</dbReference>
<accession>A0A3B0YSV0</accession>
<feature type="domain" description="HTH LytTR-type" evidence="2">
    <location>
        <begin position="143"/>
        <end position="243"/>
    </location>
</feature>
<name>A0A3B0YSV0_9ZZZZ</name>
<dbReference type="InterPro" id="IPR001789">
    <property type="entry name" value="Sig_transdc_resp-reg_receiver"/>
</dbReference>
<evidence type="ECO:0000313" key="3">
    <source>
        <dbReference type="EMBL" id="VAW83975.1"/>
    </source>
</evidence>
<dbReference type="Gene3D" id="2.40.50.1020">
    <property type="entry name" value="LytTr DNA-binding domain"/>
    <property type="match status" value="1"/>
</dbReference>
<dbReference type="PANTHER" id="PTHR37299:SF1">
    <property type="entry name" value="STAGE 0 SPORULATION PROTEIN A HOMOLOG"/>
    <property type="match status" value="1"/>
</dbReference>
<evidence type="ECO:0000259" key="1">
    <source>
        <dbReference type="PROSITE" id="PS50110"/>
    </source>
</evidence>
<dbReference type="PROSITE" id="PS50110">
    <property type="entry name" value="RESPONSE_REGULATORY"/>
    <property type="match status" value="1"/>
</dbReference>
<dbReference type="GO" id="GO:0000156">
    <property type="term" value="F:phosphorelay response regulator activity"/>
    <property type="evidence" value="ECO:0007669"/>
    <property type="project" value="InterPro"/>
</dbReference>
<proteinExistence type="predicted"/>
<dbReference type="SMART" id="SM00850">
    <property type="entry name" value="LytTR"/>
    <property type="match status" value="1"/>
</dbReference>
<organism evidence="3">
    <name type="scientific">hydrothermal vent metagenome</name>
    <dbReference type="NCBI Taxonomy" id="652676"/>
    <lineage>
        <taxon>unclassified sequences</taxon>
        <taxon>metagenomes</taxon>
        <taxon>ecological metagenomes</taxon>
    </lineage>
</organism>
<dbReference type="GO" id="GO:0003677">
    <property type="term" value="F:DNA binding"/>
    <property type="evidence" value="ECO:0007669"/>
    <property type="project" value="InterPro"/>
</dbReference>
<reference evidence="3" key="1">
    <citation type="submission" date="2018-06" db="EMBL/GenBank/DDBJ databases">
        <authorList>
            <person name="Zhirakovskaya E."/>
        </authorList>
    </citation>
    <scope>NUCLEOTIDE SEQUENCE</scope>
</reference>
<evidence type="ECO:0000259" key="2">
    <source>
        <dbReference type="PROSITE" id="PS50930"/>
    </source>
</evidence>
<sequence length="243" mass="28202">MRPSAIIADDEPALREYLFKLLNENWPDLNIIHQANNGVEALKSIIKHQPEIAFLDINMPGLSGLEVAEQCKGECHIVFITAYDQYAIEAFENEAIDYLLKPVNRERLLETRKRIEARLENRPQNLSQLLSHFPDQKRELKWLKVVHQKEVILINVDDVDYFRSSDKYTSAYIKGKEHILRSSLKKLESQLDPNQFWRIHRSTLVKVTAIESITKTLSGQLMINIGKHKLPVSRAYQGLFKQD</sequence>
<protein>
    <recommendedName>
        <fullName evidence="4">Two-component transcriptional response regulator, LuxR family</fullName>
    </recommendedName>
</protein>
<gene>
    <name evidence="3" type="ORF">MNBD_GAMMA18-2425</name>
</gene>
<dbReference type="SUPFAM" id="SSF52172">
    <property type="entry name" value="CheY-like"/>
    <property type="match status" value="1"/>
</dbReference>
<dbReference type="Gene3D" id="3.40.50.2300">
    <property type="match status" value="1"/>
</dbReference>
<dbReference type="PANTHER" id="PTHR37299">
    <property type="entry name" value="TRANSCRIPTIONAL REGULATOR-RELATED"/>
    <property type="match status" value="1"/>
</dbReference>
<dbReference type="SMART" id="SM00448">
    <property type="entry name" value="REC"/>
    <property type="match status" value="1"/>
</dbReference>
<dbReference type="InterPro" id="IPR011006">
    <property type="entry name" value="CheY-like_superfamily"/>
</dbReference>